<evidence type="ECO:0000256" key="1">
    <source>
        <dbReference type="ARBA" id="ARBA00022737"/>
    </source>
</evidence>
<organism evidence="6 7">
    <name type="scientific">Miscanthus lutarioriparius</name>
    <dbReference type="NCBI Taxonomy" id="422564"/>
    <lineage>
        <taxon>Eukaryota</taxon>
        <taxon>Viridiplantae</taxon>
        <taxon>Streptophyta</taxon>
        <taxon>Embryophyta</taxon>
        <taxon>Tracheophyta</taxon>
        <taxon>Spermatophyta</taxon>
        <taxon>Magnoliopsida</taxon>
        <taxon>Liliopsida</taxon>
        <taxon>Poales</taxon>
        <taxon>Poaceae</taxon>
        <taxon>PACMAD clade</taxon>
        <taxon>Panicoideae</taxon>
        <taxon>Andropogonodae</taxon>
        <taxon>Andropogoneae</taxon>
        <taxon>Saccharinae</taxon>
        <taxon>Miscanthus</taxon>
    </lineage>
</organism>
<keyword evidence="7" id="KW-1185">Reference proteome</keyword>
<name>A0A811Q173_9POAL</name>
<dbReference type="PANTHER" id="PTHR23155:SF1181">
    <property type="entry name" value="OS08G0170200 PROTEIN"/>
    <property type="match status" value="1"/>
</dbReference>
<dbReference type="SUPFAM" id="SSF52540">
    <property type="entry name" value="P-loop containing nucleoside triphosphate hydrolases"/>
    <property type="match status" value="1"/>
</dbReference>
<keyword evidence="2" id="KW-0611">Plant defense</keyword>
<evidence type="ECO:0000259" key="4">
    <source>
        <dbReference type="Pfam" id="PF00931"/>
    </source>
</evidence>
<proteinExistence type="predicted"/>
<dbReference type="Gene3D" id="3.40.50.300">
    <property type="entry name" value="P-loop containing nucleotide triphosphate hydrolases"/>
    <property type="match status" value="1"/>
</dbReference>
<sequence>MGVDAAELSRLKRAMKKMGKVFGKAKARRNIAGAIEDIKKHLEEVAERRQKYKLDDIMCKPLATTSTIDPRLKAMQLIGVDKSRDELVSMLMTLQPDDGTSNQEMRSLSHISMDILFHLDGEKHKDIHNTRRGLELLIHQLREFLKKKRRSNFTNQWFFHFGVDMYFIVFDDVWEVRTWEAIEPALVENNLGSKVITTTRNFDVAKASGKVYKLKPLSYDDSMKLFYTRLSGADRKFHEISEKILKKCAGIPLAIITMTSLLAGKPECDWSMVYNSIGLDTGGNTEAEDTMTILSFSYYDLPPDLRTCLLYLSTYPEEYEIKKDSLIWKWIAEGFINPDRGKTLFELGERYFNDLINRSLLIKVIILKQRLDEAATFPGMGAATWPLQAHAGLVGRQRPWSHRSGRGHYMLARDAGTVPSAMSQARVGPRLDQSVYG</sequence>
<dbReference type="GO" id="GO:0009626">
    <property type="term" value="P:plant-type hypersensitive response"/>
    <property type="evidence" value="ECO:0007669"/>
    <property type="project" value="UniProtKB-ARBA"/>
</dbReference>
<dbReference type="InterPro" id="IPR036388">
    <property type="entry name" value="WH-like_DNA-bd_sf"/>
</dbReference>
<keyword evidence="1" id="KW-0677">Repeat</keyword>
<evidence type="ECO:0008006" key="8">
    <source>
        <dbReference type="Google" id="ProtNLM"/>
    </source>
</evidence>
<gene>
    <name evidence="6" type="ORF">NCGR_LOCUS36411</name>
</gene>
<dbReference type="GO" id="GO:0002758">
    <property type="term" value="P:innate immune response-activating signaling pathway"/>
    <property type="evidence" value="ECO:0007669"/>
    <property type="project" value="UniProtKB-ARBA"/>
</dbReference>
<dbReference type="Gene3D" id="1.10.10.10">
    <property type="entry name" value="Winged helix-like DNA-binding domain superfamily/Winged helix DNA-binding domain"/>
    <property type="match status" value="1"/>
</dbReference>
<evidence type="ECO:0000313" key="7">
    <source>
        <dbReference type="Proteomes" id="UP000604825"/>
    </source>
</evidence>
<evidence type="ECO:0000259" key="5">
    <source>
        <dbReference type="Pfam" id="PF23559"/>
    </source>
</evidence>
<dbReference type="EMBL" id="CAJGYO010000009">
    <property type="protein sequence ID" value="CAD6252764.1"/>
    <property type="molecule type" value="Genomic_DNA"/>
</dbReference>
<dbReference type="GO" id="GO:0042742">
    <property type="term" value="P:defense response to bacterium"/>
    <property type="evidence" value="ECO:0007669"/>
    <property type="project" value="UniProtKB-ARBA"/>
</dbReference>
<keyword evidence="3" id="KW-0175">Coiled coil</keyword>
<accession>A0A811Q173</accession>
<evidence type="ECO:0000313" key="6">
    <source>
        <dbReference type="EMBL" id="CAD6252764.1"/>
    </source>
</evidence>
<dbReference type="InterPro" id="IPR044974">
    <property type="entry name" value="Disease_R_plants"/>
</dbReference>
<dbReference type="FunFam" id="1.10.10.10:FF:000322">
    <property type="entry name" value="Probable disease resistance protein At1g63360"/>
    <property type="match status" value="1"/>
</dbReference>
<protein>
    <recommendedName>
        <fullName evidence="8">NB-ARC domain-containing protein</fullName>
    </recommendedName>
</protein>
<dbReference type="PANTHER" id="PTHR23155">
    <property type="entry name" value="DISEASE RESISTANCE PROTEIN RP"/>
    <property type="match status" value="1"/>
</dbReference>
<dbReference type="AlphaFoldDB" id="A0A811Q173"/>
<dbReference type="Gene3D" id="1.10.8.430">
    <property type="entry name" value="Helical domain of apoptotic protease-activating factors"/>
    <property type="match status" value="1"/>
</dbReference>
<dbReference type="InterPro" id="IPR002182">
    <property type="entry name" value="NB-ARC"/>
</dbReference>
<dbReference type="Pfam" id="PF23559">
    <property type="entry name" value="WHD_DRP"/>
    <property type="match status" value="1"/>
</dbReference>
<reference evidence="6" key="1">
    <citation type="submission" date="2020-10" db="EMBL/GenBank/DDBJ databases">
        <authorList>
            <person name="Han B."/>
            <person name="Lu T."/>
            <person name="Zhao Q."/>
            <person name="Huang X."/>
            <person name="Zhao Y."/>
        </authorList>
    </citation>
    <scope>NUCLEOTIDE SEQUENCE</scope>
</reference>
<dbReference type="GO" id="GO:0043531">
    <property type="term" value="F:ADP binding"/>
    <property type="evidence" value="ECO:0007669"/>
    <property type="project" value="InterPro"/>
</dbReference>
<dbReference type="Pfam" id="PF00931">
    <property type="entry name" value="NB-ARC"/>
    <property type="match status" value="1"/>
</dbReference>
<feature type="coiled-coil region" evidence="3">
    <location>
        <begin position="24"/>
        <end position="55"/>
    </location>
</feature>
<evidence type="ECO:0000256" key="2">
    <source>
        <dbReference type="ARBA" id="ARBA00022821"/>
    </source>
</evidence>
<dbReference type="InterPro" id="IPR042197">
    <property type="entry name" value="Apaf_helical"/>
</dbReference>
<comment type="caution">
    <text evidence="6">The sequence shown here is derived from an EMBL/GenBank/DDBJ whole genome shotgun (WGS) entry which is preliminary data.</text>
</comment>
<dbReference type="InterPro" id="IPR027417">
    <property type="entry name" value="P-loop_NTPase"/>
</dbReference>
<evidence type="ECO:0000256" key="3">
    <source>
        <dbReference type="SAM" id="Coils"/>
    </source>
</evidence>
<feature type="domain" description="Disease resistance protein winged helix" evidence="5">
    <location>
        <begin position="315"/>
        <end position="362"/>
    </location>
</feature>
<dbReference type="InterPro" id="IPR058922">
    <property type="entry name" value="WHD_DRP"/>
</dbReference>
<dbReference type="OrthoDB" id="693948at2759"/>
<feature type="domain" description="NB-ARC" evidence="4">
    <location>
        <begin position="166"/>
        <end position="227"/>
    </location>
</feature>
<dbReference type="Proteomes" id="UP000604825">
    <property type="component" value="Unassembled WGS sequence"/>
</dbReference>